<accession>A0A955ICJ8</accession>
<comment type="caution">
    <text evidence="1">The sequence shown here is derived from an EMBL/GenBank/DDBJ whole genome shotgun (WGS) entry which is preliminary data.</text>
</comment>
<name>A0A955ICJ8_9BACT</name>
<reference evidence="1" key="1">
    <citation type="submission" date="2020-04" db="EMBL/GenBank/DDBJ databases">
        <authorList>
            <person name="Zhang T."/>
        </authorList>
    </citation>
    <scope>NUCLEOTIDE SEQUENCE</scope>
    <source>
        <strain evidence="1">HKST-UBA13</strain>
    </source>
</reference>
<dbReference type="AlphaFoldDB" id="A0A955ICJ8"/>
<evidence type="ECO:0000313" key="1">
    <source>
        <dbReference type="EMBL" id="MCA9381038.1"/>
    </source>
</evidence>
<gene>
    <name evidence="1" type="ORF">KC678_02135</name>
</gene>
<sequence>MDIYQILGDPKITRMFAIFSVDFPGCNKDITWDGIGAEKAYMGLGSLIVSIANNPININHLQTLFAWDKISPIYFAPDSLQILHMEIFAGFPDIDYILLAGIIDAIEQTARI</sequence>
<protein>
    <submittedName>
        <fullName evidence="1">Uncharacterized protein</fullName>
    </submittedName>
</protein>
<reference evidence="1" key="2">
    <citation type="journal article" date="2021" name="Microbiome">
        <title>Successional dynamics and alternative stable states in a saline activated sludge microbial community over 9 years.</title>
        <authorList>
            <person name="Wang Y."/>
            <person name="Ye J."/>
            <person name="Ju F."/>
            <person name="Liu L."/>
            <person name="Boyd J.A."/>
            <person name="Deng Y."/>
            <person name="Parks D.H."/>
            <person name="Jiang X."/>
            <person name="Yin X."/>
            <person name="Woodcroft B.J."/>
            <person name="Tyson G.W."/>
            <person name="Hugenholtz P."/>
            <person name="Polz M.F."/>
            <person name="Zhang T."/>
        </authorList>
    </citation>
    <scope>NUCLEOTIDE SEQUENCE</scope>
    <source>
        <strain evidence="1">HKST-UBA13</strain>
    </source>
</reference>
<evidence type="ECO:0000313" key="2">
    <source>
        <dbReference type="Proteomes" id="UP000775877"/>
    </source>
</evidence>
<dbReference type="EMBL" id="JAGQLJ010000044">
    <property type="protein sequence ID" value="MCA9381038.1"/>
    <property type="molecule type" value="Genomic_DNA"/>
</dbReference>
<organism evidence="1 2">
    <name type="scientific">Candidatus Dojkabacteria bacterium</name>
    <dbReference type="NCBI Taxonomy" id="2099670"/>
    <lineage>
        <taxon>Bacteria</taxon>
        <taxon>Candidatus Dojkabacteria</taxon>
    </lineage>
</organism>
<dbReference type="Proteomes" id="UP000775877">
    <property type="component" value="Unassembled WGS sequence"/>
</dbReference>
<proteinExistence type="predicted"/>